<dbReference type="SMART" id="SM00365">
    <property type="entry name" value="LRR_SD22"/>
    <property type="match status" value="8"/>
</dbReference>
<accession>A0A6J1BIN7</accession>
<keyword evidence="10" id="KW-0675">Receptor</keyword>
<evidence type="ECO:0000256" key="11">
    <source>
        <dbReference type="ARBA" id="ARBA00023180"/>
    </source>
</evidence>
<evidence type="ECO:0000259" key="14">
    <source>
        <dbReference type="Pfam" id="PF08263"/>
    </source>
</evidence>
<gene>
    <name evidence="17" type="primary">LOC110427073</name>
</gene>
<dbReference type="FunFam" id="3.80.10.10:FF:000111">
    <property type="entry name" value="LRR receptor-like serine/threonine-protein kinase ERECTA"/>
    <property type="match status" value="1"/>
</dbReference>
<keyword evidence="6 13" id="KW-0732">Signal</keyword>
<dbReference type="GO" id="GO:0005886">
    <property type="term" value="C:plasma membrane"/>
    <property type="evidence" value="ECO:0007669"/>
    <property type="project" value="UniProtKB-SubCell"/>
</dbReference>
<dbReference type="OrthoDB" id="4691307at2759"/>
<evidence type="ECO:0000256" key="4">
    <source>
        <dbReference type="ARBA" id="ARBA00022614"/>
    </source>
</evidence>
<evidence type="ECO:0000256" key="7">
    <source>
        <dbReference type="ARBA" id="ARBA00022737"/>
    </source>
</evidence>
<name>A0A6J1BIN7_9ROSI</name>
<keyword evidence="16" id="KW-1185">Reference proteome</keyword>
<dbReference type="GeneID" id="110427073"/>
<proteinExistence type="inferred from homology"/>
<dbReference type="PROSITE" id="PS51450">
    <property type="entry name" value="LRR"/>
    <property type="match status" value="1"/>
</dbReference>
<comment type="subcellular location">
    <subcellularLocation>
        <location evidence="1">Cell membrane</location>
        <topology evidence="1">Single-pass type I membrane protein</topology>
    </subcellularLocation>
</comment>
<keyword evidence="7" id="KW-0677">Repeat</keyword>
<dbReference type="InterPro" id="IPR003591">
    <property type="entry name" value="Leu-rich_rpt_typical-subtyp"/>
</dbReference>
<dbReference type="AlphaFoldDB" id="A0A6J1BIN7"/>
<dbReference type="Pfam" id="PF08263">
    <property type="entry name" value="LRRNT_2"/>
    <property type="match status" value="1"/>
</dbReference>
<evidence type="ECO:0000256" key="12">
    <source>
        <dbReference type="SAM" id="Phobius"/>
    </source>
</evidence>
<keyword evidence="3" id="KW-1003">Cell membrane</keyword>
<reference evidence="17" key="1">
    <citation type="submission" date="2025-08" db="UniProtKB">
        <authorList>
            <consortium name="RefSeq"/>
        </authorList>
    </citation>
    <scope>IDENTIFICATION</scope>
    <source>
        <tissue evidence="17">Leaf</tissue>
    </source>
</reference>
<feature type="signal peptide" evidence="13">
    <location>
        <begin position="1"/>
        <end position="21"/>
    </location>
</feature>
<sequence length="1044" mass="118325">MGRQFLKFLVLSMILLVQFQGQEGCLEEERKGLLELKAFVKSDGYDADLLLPSWVGDTHSNCCNWDRVTCNSSTGHVIELSLSNTRQIDTDIESMFDYSENEWYFNISLLQPFKELRSLNLSYNKIGGWIQNQGVGSLLRLERLEVLDLAGNYFSSSILQSLRTLTSLKNLIIHFNLLIGSFPSQELSVFENLEELDLSFNGLSDPKSFPELRKRKYLDLSMNLFSKHVMGLLARLPSLKYLDLSDNSLKGSLTRQELANLSNVEVLRLGFNSLNGTLPIQELMTFGRLRVLDLRWNLYSGSIPPSIEALSSLKALSLSRNALNGFLPGPGLCELRRLQELDLSWNNFEGILPPCLDNLKSLTHLDLSRNQFTGTFSSHLIPSLLSLEYLDFSHNRFEGSFSLSSIRNLTGLKVVKFISDNSKMKIKAESLGWNPLFQLESLVLSNCNLDNIPHFLLYQHRLRVVDLSHNKLNGTFPVWLLQNNGELEWLQLRNNSFAGQFHLPPYLLRKIVQVDVSDNHLEGQLQKNFGKILPNLRHLNLSKNYFEGDLPSSVGYMKKLERLDLSFNKFSGEVPQELVASCTNLQILRLSTNEFHGEIFSSHFNLSDIGDLELRDNRFTGSLSNVKFNNLKILDVSNNKMTGQIPSWILEGISALAMRNNYFEGHFPCEQLLYVEYLDLSHNFLSGQLPSCFDMEIIKQVHLQGNQFMGSIPNTLLNSSSLLLLNLRDNHLSGRILDLIGALPNLRILLLGKNHFDGIIPEKLCELRNMSILDLSSNSLSGSIPMCLSNITFGIPGHVDLRFAKNVTLRDDPSMESMDKDPLRQMVPFAGDLLPEGPVEIDFITKNMLNRYKGDILNFMSGLDLSCNMLTGRIPEKLGKLSQIHALNLSHNHLTGSIPISLSELSQIESLDLSYNNLSGEIPTELINLNFLEVFSVQYNNLSGRVPDMKAQFGTFGRSGYEGNPFLCGPPLEKNCNTIFEISHSPASSNETDGKWYDIDSVVFYASFTSTYVVFLLAFLTVLYINPYWRWRLFNFTENLFHKF</sequence>
<dbReference type="PANTHER" id="PTHR48062">
    <property type="entry name" value="RECEPTOR-LIKE PROTEIN 14"/>
    <property type="match status" value="1"/>
</dbReference>
<feature type="domain" description="Disease resistance R13L4/SHOC-2-like LRR" evidence="15">
    <location>
        <begin position="258"/>
        <end position="456"/>
    </location>
</feature>
<evidence type="ECO:0000256" key="10">
    <source>
        <dbReference type="ARBA" id="ARBA00023170"/>
    </source>
</evidence>
<dbReference type="PANTHER" id="PTHR48062:SF52">
    <property type="entry name" value="RECEPTOR-LIKE PROTEIN 8-RELATED"/>
    <property type="match status" value="1"/>
</dbReference>
<keyword evidence="4" id="KW-0433">Leucine-rich repeat</keyword>
<keyword evidence="9 12" id="KW-0472">Membrane</keyword>
<keyword evidence="11" id="KW-0325">Glycoprotein</keyword>
<evidence type="ECO:0000256" key="13">
    <source>
        <dbReference type="SAM" id="SignalP"/>
    </source>
</evidence>
<dbReference type="InterPro" id="IPR051502">
    <property type="entry name" value="RLP_Defense_Trigger"/>
</dbReference>
<dbReference type="InterPro" id="IPR032675">
    <property type="entry name" value="LRR_dom_sf"/>
</dbReference>
<feature type="domain" description="Leucine-rich repeat-containing N-terminal plant-type" evidence="14">
    <location>
        <begin position="27"/>
        <end position="71"/>
    </location>
</feature>
<dbReference type="InterPro" id="IPR055414">
    <property type="entry name" value="LRR_R13L4/SHOC2-like"/>
</dbReference>
<evidence type="ECO:0000256" key="3">
    <source>
        <dbReference type="ARBA" id="ARBA00022475"/>
    </source>
</evidence>
<organism evidence="16 17">
    <name type="scientific">Herrania umbratica</name>
    <dbReference type="NCBI Taxonomy" id="108875"/>
    <lineage>
        <taxon>Eukaryota</taxon>
        <taxon>Viridiplantae</taxon>
        <taxon>Streptophyta</taxon>
        <taxon>Embryophyta</taxon>
        <taxon>Tracheophyta</taxon>
        <taxon>Spermatophyta</taxon>
        <taxon>Magnoliopsida</taxon>
        <taxon>eudicotyledons</taxon>
        <taxon>Gunneridae</taxon>
        <taxon>Pentapetalae</taxon>
        <taxon>rosids</taxon>
        <taxon>malvids</taxon>
        <taxon>Malvales</taxon>
        <taxon>Malvaceae</taxon>
        <taxon>Byttnerioideae</taxon>
        <taxon>Herrania</taxon>
    </lineage>
</organism>
<evidence type="ECO:0000313" key="17">
    <source>
        <dbReference type="RefSeq" id="XP_021298139.1"/>
    </source>
</evidence>
<dbReference type="RefSeq" id="XP_021298139.1">
    <property type="nucleotide sequence ID" value="XM_021442464.1"/>
</dbReference>
<feature type="transmembrane region" description="Helical" evidence="12">
    <location>
        <begin position="1002"/>
        <end position="1025"/>
    </location>
</feature>
<evidence type="ECO:0000256" key="6">
    <source>
        <dbReference type="ARBA" id="ARBA00022729"/>
    </source>
</evidence>
<dbReference type="Pfam" id="PF23598">
    <property type="entry name" value="LRR_14"/>
    <property type="match status" value="1"/>
</dbReference>
<dbReference type="SMART" id="SM00369">
    <property type="entry name" value="LRR_TYP"/>
    <property type="match status" value="13"/>
</dbReference>
<evidence type="ECO:0000256" key="8">
    <source>
        <dbReference type="ARBA" id="ARBA00022989"/>
    </source>
</evidence>
<dbReference type="Pfam" id="PF13516">
    <property type="entry name" value="LRR_6"/>
    <property type="match status" value="1"/>
</dbReference>
<dbReference type="InterPro" id="IPR001611">
    <property type="entry name" value="Leu-rich_rpt"/>
</dbReference>
<evidence type="ECO:0000259" key="15">
    <source>
        <dbReference type="Pfam" id="PF23598"/>
    </source>
</evidence>
<comment type="similarity">
    <text evidence="2">Belongs to the RLP family.</text>
</comment>
<dbReference type="PRINTS" id="PR00019">
    <property type="entry name" value="LEURICHRPT"/>
</dbReference>
<protein>
    <submittedName>
        <fullName evidence="17">LRR receptor-like serine/threonine-protein kinase FLS2 isoform X1</fullName>
    </submittedName>
</protein>
<dbReference type="Pfam" id="PF00560">
    <property type="entry name" value="LRR_1"/>
    <property type="match status" value="5"/>
</dbReference>
<dbReference type="Gene3D" id="3.80.10.10">
    <property type="entry name" value="Ribonuclease Inhibitor"/>
    <property type="match status" value="4"/>
</dbReference>
<keyword evidence="8 12" id="KW-1133">Transmembrane helix</keyword>
<dbReference type="FunFam" id="3.80.10.10:FF:000095">
    <property type="entry name" value="LRR receptor-like serine/threonine-protein kinase GSO1"/>
    <property type="match status" value="2"/>
</dbReference>
<evidence type="ECO:0000256" key="2">
    <source>
        <dbReference type="ARBA" id="ARBA00009592"/>
    </source>
</evidence>
<evidence type="ECO:0000256" key="9">
    <source>
        <dbReference type="ARBA" id="ARBA00023136"/>
    </source>
</evidence>
<dbReference type="InterPro" id="IPR013210">
    <property type="entry name" value="LRR_N_plant-typ"/>
</dbReference>
<feature type="chain" id="PRO_5027036396" evidence="13">
    <location>
        <begin position="22"/>
        <end position="1044"/>
    </location>
</feature>
<keyword evidence="5 12" id="KW-0812">Transmembrane</keyword>
<dbReference type="SUPFAM" id="SSF52058">
    <property type="entry name" value="L domain-like"/>
    <property type="match status" value="4"/>
</dbReference>
<dbReference type="Pfam" id="PF13855">
    <property type="entry name" value="LRR_8"/>
    <property type="match status" value="3"/>
</dbReference>
<evidence type="ECO:0000313" key="16">
    <source>
        <dbReference type="Proteomes" id="UP000504621"/>
    </source>
</evidence>
<dbReference type="Proteomes" id="UP000504621">
    <property type="component" value="Unplaced"/>
</dbReference>
<evidence type="ECO:0000256" key="5">
    <source>
        <dbReference type="ARBA" id="ARBA00022692"/>
    </source>
</evidence>
<evidence type="ECO:0000256" key="1">
    <source>
        <dbReference type="ARBA" id="ARBA00004251"/>
    </source>
</evidence>